<name>A0A5K3G105_MESCO</name>
<evidence type="ECO:0000256" key="1">
    <source>
        <dbReference type="SAM" id="SignalP"/>
    </source>
</evidence>
<accession>A0A5K3G105</accession>
<evidence type="ECO:0000313" key="2">
    <source>
        <dbReference type="WBParaSite" id="MCU_014317-RA"/>
    </source>
</evidence>
<organism evidence="2">
    <name type="scientific">Mesocestoides corti</name>
    <name type="common">Flatworm</name>
    <dbReference type="NCBI Taxonomy" id="53468"/>
    <lineage>
        <taxon>Eukaryota</taxon>
        <taxon>Metazoa</taxon>
        <taxon>Spiralia</taxon>
        <taxon>Lophotrochozoa</taxon>
        <taxon>Platyhelminthes</taxon>
        <taxon>Cestoda</taxon>
        <taxon>Eucestoda</taxon>
        <taxon>Cyclophyllidea</taxon>
        <taxon>Mesocestoididae</taxon>
        <taxon>Mesocestoides</taxon>
    </lineage>
</organism>
<proteinExistence type="predicted"/>
<keyword evidence="1" id="KW-0732">Signal</keyword>
<feature type="chain" id="PRO_5024406129" evidence="1">
    <location>
        <begin position="17"/>
        <end position="51"/>
    </location>
</feature>
<reference evidence="2" key="1">
    <citation type="submission" date="2019-11" db="UniProtKB">
        <authorList>
            <consortium name="WormBaseParasite"/>
        </authorList>
    </citation>
    <scope>IDENTIFICATION</scope>
</reference>
<sequence>MHLLVALLAFNSLVTAEPPTDEEREEFVDFHTRIRETVNPPVSSMQLMVSA</sequence>
<dbReference type="AlphaFoldDB" id="A0A5K3G105"/>
<feature type="signal peptide" evidence="1">
    <location>
        <begin position="1"/>
        <end position="16"/>
    </location>
</feature>
<dbReference type="WBParaSite" id="MCU_014317-RA">
    <property type="protein sequence ID" value="MCU_014317-RA"/>
    <property type="gene ID" value="MCU_014317"/>
</dbReference>
<protein>
    <submittedName>
        <fullName evidence="2">Uncharacterized protein</fullName>
    </submittedName>
</protein>